<organism evidence="1 2">
    <name type="scientific">Glossina pallidipes</name>
    <name type="common">Tsetse fly</name>
    <dbReference type="NCBI Taxonomy" id="7398"/>
    <lineage>
        <taxon>Eukaryota</taxon>
        <taxon>Metazoa</taxon>
        <taxon>Ecdysozoa</taxon>
        <taxon>Arthropoda</taxon>
        <taxon>Hexapoda</taxon>
        <taxon>Insecta</taxon>
        <taxon>Pterygota</taxon>
        <taxon>Neoptera</taxon>
        <taxon>Endopterygota</taxon>
        <taxon>Diptera</taxon>
        <taxon>Brachycera</taxon>
        <taxon>Muscomorpha</taxon>
        <taxon>Hippoboscoidea</taxon>
        <taxon>Glossinidae</taxon>
        <taxon>Glossina</taxon>
    </lineage>
</organism>
<dbReference type="AlphaFoldDB" id="A0A1A9Z3B9"/>
<proteinExistence type="predicted"/>
<dbReference type="VEuPathDB" id="VectorBase:GPAI002625"/>
<name>A0A1A9Z3B9_GLOPL</name>
<evidence type="ECO:0000313" key="1">
    <source>
        <dbReference type="EnsemblMetazoa" id="GPAI002625-PA"/>
    </source>
</evidence>
<reference evidence="2" key="1">
    <citation type="submission" date="2014-03" db="EMBL/GenBank/DDBJ databases">
        <authorList>
            <person name="Aksoy S."/>
            <person name="Warren W."/>
            <person name="Wilson R.K."/>
        </authorList>
    </citation>
    <scope>NUCLEOTIDE SEQUENCE [LARGE SCALE GENOMIC DNA]</scope>
    <source>
        <strain evidence="2">IAEA</strain>
    </source>
</reference>
<dbReference type="Proteomes" id="UP000092445">
    <property type="component" value="Unassembled WGS sequence"/>
</dbReference>
<evidence type="ECO:0000313" key="2">
    <source>
        <dbReference type="Proteomes" id="UP000092445"/>
    </source>
</evidence>
<protein>
    <submittedName>
        <fullName evidence="1">Uncharacterized protein</fullName>
    </submittedName>
</protein>
<sequence length="104" mass="11824">MTRNFAVSCCSCAKYSFTTTTTTSCVPILSGAFQLRDFISSAFAFDCLIEHRMPPAWSARVRLIKYYTYNKINTSVMMPPVMLSIYTLPGLITRSIDEIRFVNE</sequence>
<reference evidence="1" key="2">
    <citation type="submission" date="2020-05" db="UniProtKB">
        <authorList>
            <consortium name="EnsemblMetazoa"/>
        </authorList>
    </citation>
    <scope>IDENTIFICATION</scope>
    <source>
        <strain evidence="1">IAEA</strain>
    </source>
</reference>
<accession>A0A1A9Z3B9</accession>
<dbReference type="EnsemblMetazoa" id="GPAI002625-RA">
    <property type="protein sequence ID" value="GPAI002625-PA"/>
    <property type="gene ID" value="GPAI002625"/>
</dbReference>
<dbReference type="PROSITE" id="PS51257">
    <property type="entry name" value="PROKAR_LIPOPROTEIN"/>
    <property type="match status" value="1"/>
</dbReference>
<keyword evidence="2" id="KW-1185">Reference proteome</keyword>